<evidence type="ECO:0000313" key="14">
    <source>
        <dbReference type="EMBL" id="PJM72818.1"/>
    </source>
</evidence>
<dbReference type="InterPro" id="IPR023753">
    <property type="entry name" value="FAD/NAD-binding_dom"/>
</dbReference>
<dbReference type="InterPro" id="IPR016156">
    <property type="entry name" value="FAD/NAD-linked_Rdtase_dimer_sf"/>
</dbReference>
<keyword evidence="5 9" id="KW-0520">NAD</keyword>
<dbReference type="PANTHER" id="PTHR22912">
    <property type="entry name" value="DISULFIDE OXIDOREDUCTASE"/>
    <property type="match status" value="1"/>
</dbReference>
<dbReference type="InterPro" id="IPR050151">
    <property type="entry name" value="Class-I_Pyr_Nuc-Dis_Oxidored"/>
</dbReference>
<dbReference type="OrthoDB" id="4678789at2"/>
<dbReference type="AlphaFoldDB" id="A0A2M9H7M8"/>
<feature type="binding site" evidence="9">
    <location>
        <position position="286"/>
    </location>
    <ligand>
        <name>NAD(+)</name>
        <dbReference type="ChEBI" id="CHEBI:57540"/>
    </ligand>
</feature>
<dbReference type="SUPFAM" id="SSF55424">
    <property type="entry name" value="FAD/NAD-linked reductases, dimerisation (C-terminal) domain"/>
    <property type="match status" value="1"/>
</dbReference>
<evidence type="ECO:0000259" key="12">
    <source>
        <dbReference type="Pfam" id="PF02852"/>
    </source>
</evidence>
<evidence type="ECO:0000256" key="6">
    <source>
        <dbReference type="ARBA" id="ARBA00023157"/>
    </source>
</evidence>
<comment type="cofactor">
    <cofactor evidence="9">
        <name>FAD</name>
        <dbReference type="ChEBI" id="CHEBI:57692"/>
    </cofactor>
    <text evidence="9">Binds 1 FAD per subunit.</text>
</comment>
<sequence length="489" mass="51678">MDYDVVIVGAGPGGYSAALRAAELGLKVALVERDERPGGTCLNRGCIPTKALITAARSVETGRHASRYGIDMSVNGIDFGALRDYRRGTVHTVVEGLSGLLRFRGVEMIHGEVRGVARANGGEDDAAAYAVDVALRSGGEGGSRTLLARHVVVATGSRPRPLPGIPFSQSVINSDAALELNEFPNDVIIIGSGAIALEFASLWNAAGSHVTLLARKNGVLSNWDRRTSATMTRELKRRGIDVVTKASVTGIDTGVNLGAAVHYRVDAGRTDEERTAAAQIVLVAIGRDPNTDAPWFDSLGLARDDSGYVRVDGLGRTNLADIWAVGDITGGYQLAHRAFEQGIVVAEAIAGLDPEPVREETIPRVVFSSPEAAAVGLTRTQAQADDRYDDVTETIYPMMGNARTLMTGENGSVTVIGAVPADEPESRRVIVGVHMVGPEVNELAGEAEQLVGNAVPLSRAARLIHPHPTFGEALGEALLKADGRPLHMR</sequence>
<dbReference type="GO" id="GO:0006103">
    <property type="term" value="P:2-oxoglutarate metabolic process"/>
    <property type="evidence" value="ECO:0007669"/>
    <property type="project" value="TreeGrafter"/>
</dbReference>
<keyword evidence="4 11" id="KW-0560">Oxidoreductase</keyword>
<organism evidence="14 15">
    <name type="scientific">Bifidobacterium primatium</name>
    <dbReference type="NCBI Taxonomy" id="2045438"/>
    <lineage>
        <taxon>Bacteria</taxon>
        <taxon>Bacillati</taxon>
        <taxon>Actinomycetota</taxon>
        <taxon>Actinomycetes</taxon>
        <taxon>Bifidobacteriales</taxon>
        <taxon>Bifidobacteriaceae</taxon>
        <taxon>Bifidobacterium</taxon>
    </lineage>
</organism>
<keyword evidence="7 11" id="KW-0676">Redox-active center</keyword>
<dbReference type="SUPFAM" id="SSF51905">
    <property type="entry name" value="FAD/NAD(P)-binding domain"/>
    <property type="match status" value="1"/>
</dbReference>
<feature type="domain" description="FAD/NAD(P)-binding" evidence="13">
    <location>
        <begin position="3"/>
        <end position="342"/>
    </location>
</feature>
<dbReference type="Pfam" id="PF07992">
    <property type="entry name" value="Pyr_redox_2"/>
    <property type="match status" value="1"/>
</dbReference>
<dbReference type="PRINTS" id="PR00368">
    <property type="entry name" value="FADPNR"/>
</dbReference>
<evidence type="ECO:0000256" key="2">
    <source>
        <dbReference type="ARBA" id="ARBA00022630"/>
    </source>
</evidence>
<dbReference type="PRINTS" id="PR00411">
    <property type="entry name" value="PNDRDTASEI"/>
</dbReference>
<dbReference type="EMBL" id="PEBI01000004">
    <property type="protein sequence ID" value="PJM72818.1"/>
    <property type="molecule type" value="Genomic_DNA"/>
</dbReference>
<comment type="similarity">
    <text evidence="1 11">Belongs to the class-I pyridine nucleotide-disulfide oxidoreductase family.</text>
</comment>
<comment type="caution">
    <text evidence="14">The sequence shown here is derived from an EMBL/GenBank/DDBJ whole genome shotgun (WGS) entry which is preliminary data.</text>
</comment>
<dbReference type="PIRSF" id="PIRSF000350">
    <property type="entry name" value="Mercury_reductase_MerA"/>
    <property type="match status" value="1"/>
</dbReference>
<dbReference type="GO" id="GO:0050660">
    <property type="term" value="F:flavin adenine dinucleotide binding"/>
    <property type="evidence" value="ECO:0007669"/>
    <property type="project" value="TreeGrafter"/>
</dbReference>
<evidence type="ECO:0000256" key="4">
    <source>
        <dbReference type="ARBA" id="ARBA00023002"/>
    </source>
</evidence>
<dbReference type="PROSITE" id="PS00076">
    <property type="entry name" value="PYRIDINE_REDOX_1"/>
    <property type="match status" value="1"/>
</dbReference>
<feature type="disulfide bond" description="Redox-active" evidence="10">
    <location>
        <begin position="41"/>
        <end position="46"/>
    </location>
</feature>
<proteinExistence type="inferred from homology"/>
<name>A0A2M9H7M8_9BIFI</name>
<evidence type="ECO:0000256" key="8">
    <source>
        <dbReference type="PIRSR" id="PIRSR000350-2"/>
    </source>
</evidence>
<accession>A0A2M9H7M8</accession>
<evidence type="ECO:0000256" key="1">
    <source>
        <dbReference type="ARBA" id="ARBA00007532"/>
    </source>
</evidence>
<evidence type="ECO:0000256" key="3">
    <source>
        <dbReference type="ARBA" id="ARBA00022827"/>
    </source>
</evidence>
<dbReference type="InterPro" id="IPR001100">
    <property type="entry name" value="Pyr_nuc-diS_OxRdtase"/>
</dbReference>
<feature type="binding site" evidence="9">
    <location>
        <position position="50"/>
    </location>
    <ligand>
        <name>FAD</name>
        <dbReference type="ChEBI" id="CHEBI:57692"/>
    </ligand>
</feature>
<protein>
    <submittedName>
        <fullName evidence="14">Dihydrolipoamide dehydrogenase</fullName>
    </submittedName>
</protein>
<evidence type="ECO:0000256" key="9">
    <source>
        <dbReference type="PIRSR" id="PIRSR000350-3"/>
    </source>
</evidence>
<evidence type="ECO:0000256" key="5">
    <source>
        <dbReference type="ARBA" id="ARBA00023027"/>
    </source>
</evidence>
<keyword evidence="2 11" id="KW-0285">Flavoprotein</keyword>
<evidence type="ECO:0000259" key="13">
    <source>
        <dbReference type="Pfam" id="PF07992"/>
    </source>
</evidence>
<feature type="binding site" evidence="9">
    <location>
        <position position="327"/>
    </location>
    <ligand>
        <name>FAD</name>
        <dbReference type="ChEBI" id="CHEBI:57692"/>
    </ligand>
</feature>
<dbReference type="InterPro" id="IPR012999">
    <property type="entry name" value="Pyr_OxRdtase_I_AS"/>
</dbReference>
<evidence type="ECO:0000256" key="11">
    <source>
        <dbReference type="RuleBase" id="RU003691"/>
    </source>
</evidence>
<dbReference type="Gene3D" id="3.50.50.60">
    <property type="entry name" value="FAD/NAD(P)-binding domain"/>
    <property type="match status" value="2"/>
</dbReference>
<feature type="active site" description="Proton acceptor" evidence="8">
    <location>
        <position position="467"/>
    </location>
</feature>
<keyword evidence="3 9" id="KW-0274">FAD</keyword>
<dbReference type="GO" id="GO:0004148">
    <property type="term" value="F:dihydrolipoyl dehydrogenase (NADH) activity"/>
    <property type="evidence" value="ECO:0007669"/>
    <property type="project" value="TreeGrafter"/>
</dbReference>
<evidence type="ECO:0000256" key="10">
    <source>
        <dbReference type="PIRSR" id="PIRSR000350-4"/>
    </source>
</evidence>
<keyword evidence="15" id="KW-1185">Reference proteome</keyword>
<dbReference type="Pfam" id="PF02852">
    <property type="entry name" value="Pyr_redox_dim"/>
    <property type="match status" value="1"/>
</dbReference>
<feature type="domain" description="Pyridine nucleotide-disulphide oxidoreductase dimerisation" evidence="12">
    <location>
        <begin position="362"/>
        <end position="477"/>
    </location>
</feature>
<feature type="binding site" evidence="9">
    <location>
        <begin position="155"/>
        <end position="157"/>
    </location>
    <ligand>
        <name>FAD</name>
        <dbReference type="ChEBI" id="CHEBI:57692"/>
    </ligand>
</feature>
<feature type="binding site" evidence="9">
    <location>
        <begin position="191"/>
        <end position="198"/>
    </location>
    <ligand>
        <name>NAD(+)</name>
        <dbReference type="ChEBI" id="CHEBI:57540"/>
    </ligand>
</feature>
<keyword evidence="6" id="KW-1015">Disulfide bond</keyword>
<keyword evidence="9" id="KW-0547">Nucleotide-binding</keyword>
<dbReference type="InterPro" id="IPR004099">
    <property type="entry name" value="Pyr_nucl-diS_OxRdtase_dimer"/>
</dbReference>
<evidence type="ECO:0000313" key="15">
    <source>
        <dbReference type="Proteomes" id="UP000229095"/>
    </source>
</evidence>
<dbReference type="PANTHER" id="PTHR22912:SF217">
    <property type="entry name" value="DIHYDROLIPOYL DEHYDROGENASE"/>
    <property type="match status" value="1"/>
</dbReference>
<dbReference type="Gene3D" id="3.30.390.30">
    <property type="match status" value="1"/>
</dbReference>
<dbReference type="Proteomes" id="UP000229095">
    <property type="component" value="Unassembled WGS sequence"/>
</dbReference>
<evidence type="ECO:0000256" key="7">
    <source>
        <dbReference type="ARBA" id="ARBA00023284"/>
    </source>
</evidence>
<dbReference type="InterPro" id="IPR036188">
    <property type="entry name" value="FAD/NAD-bd_sf"/>
</dbReference>
<gene>
    <name evidence="14" type="ORF">CS006_09060</name>
</gene>
<reference evidence="14 15" key="1">
    <citation type="submission" date="2017-10" db="EMBL/GenBank/DDBJ databases">
        <title>Draft genome sequences of strains TRE 1, TRE 9, TRE H and TRI 7, isolated from tamarins, belonging to four potential novel Bifidobacterium species.</title>
        <authorList>
            <person name="Mattarelli P."/>
            <person name="Modesto M."/>
            <person name="Puglisi E."/>
            <person name="Morelli L."/>
            <person name="Spezio C."/>
            <person name="Bonetti A."/>
            <person name="Sandri C."/>
        </authorList>
    </citation>
    <scope>NUCLEOTIDE SEQUENCE [LARGE SCALE GENOMIC DNA]</scope>
    <source>
        <strain evidence="15">TRE1</strain>
    </source>
</reference>